<organism evidence="1">
    <name type="scientific">Arundo donax</name>
    <name type="common">Giant reed</name>
    <name type="synonym">Donax arundinaceus</name>
    <dbReference type="NCBI Taxonomy" id="35708"/>
    <lineage>
        <taxon>Eukaryota</taxon>
        <taxon>Viridiplantae</taxon>
        <taxon>Streptophyta</taxon>
        <taxon>Embryophyta</taxon>
        <taxon>Tracheophyta</taxon>
        <taxon>Spermatophyta</taxon>
        <taxon>Magnoliopsida</taxon>
        <taxon>Liliopsida</taxon>
        <taxon>Poales</taxon>
        <taxon>Poaceae</taxon>
        <taxon>PACMAD clade</taxon>
        <taxon>Arundinoideae</taxon>
        <taxon>Arundineae</taxon>
        <taxon>Arundo</taxon>
    </lineage>
</organism>
<name>A0A0A8XSK3_ARUDO</name>
<protein>
    <submittedName>
        <fullName evidence="1">Uncharacterized protein</fullName>
    </submittedName>
</protein>
<dbReference type="EMBL" id="GBRH01282147">
    <property type="protein sequence ID" value="JAD15748.1"/>
    <property type="molecule type" value="Transcribed_RNA"/>
</dbReference>
<reference evidence="1" key="2">
    <citation type="journal article" date="2015" name="Data Brief">
        <title>Shoot transcriptome of the giant reed, Arundo donax.</title>
        <authorList>
            <person name="Barrero R.A."/>
            <person name="Guerrero F.D."/>
            <person name="Moolhuijzen P."/>
            <person name="Goolsby J.A."/>
            <person name="Tidwell J."/>
            <person name="Bellgard S.E."/>
            <person name="Bellgard M.I."/>
        </authorList>
    </citation>
    <scope>NUCLEOTIDE SEQUENCE</scope>
    <source>
        <tissue evidence="1">Shoot tissue taken approximately 20 cm above the soil surface</tissue>
    </source>
</reference>
<evidence type="ECO:0000313" key="1">
    <source>
        <dbReference type="EMBL" id="JAD15748.1"/>
    </source>
</evidence>
<proteinExistence type="predicted"/>
<sequence length="45" mass="4818">MPVFPTSRVKIIDAQDTSLASAGARDLQMPSAGKLFLALSREDPD</sequence>
<accession>A0A0A8XSK3</accession>
<dbReference type="AlphaFoldDB" id="A0A0A8XSK3"/>
<reference evidence="1" key="1">
    <citation type="submission" date="2014-09" db="EMBL/GenBank/DDBJ databases">
        <authorList>
            <person name="Magalhaes I.L.F."/>
            <person name="Oliveira U."/>
            <person name="Santos F.R."/>
            <person name="Vidigal T.H.D.A."/>
            <person name="Brescovit A.D."/>
            <person name="Santos A.J."/>
        </authorList>
    </citation>
    <scope>NUCLEOTIDE SEQUENCE</scope>
    <source>
        <tissue evidence="1">Shoot tissue taken approximately 20 cm above the soil surface</tissue>
    </source>
</reference>